<dbReference type="EMBL" id="JBHUEO010000099">
    <property type="protein sequence ID" value="MFD1708517.1"/>
    <property type="molecule type" value="Genomic_DNA"/>
</dbReference>
<keyword evidence="2" id="KW-1185">Reference proteome</keyword>
<evidence type="ECO:0000313" key="1">
    <source>
        <dbReference type="EMBL" id="MFD1708517.1"/>
    </source>
</evidence>
<name>A0ABW4KKT1_9BACI</name>
<feature type="non-terminal residue" evidence="1">
    <location>
        <position position="1"/>
    </location>
</feature>
<gene>
    <name evidence="1" type="ORF">ACFSCZ_17715</name>
</gene>
<reference evidence="2" key="1">
    <citation type="journal article" date="2019" name="Int. J. Syst. Evol. Microbiol.">
        <title>The Global Catalogue of Microorganisms (GCM) 10K type strain sequencing project: providing services to taxonomists for standard genome sequencing and annotation.</title>
        <authorList>
            <consortium name="The Broad Institute Genomics Platform"/>
            <consortium name="The Broad Institute Genome Sequencing Center for Infectious Disease"/>
            <person name="Wu L."/>
            <person name="Ma J."/>
        </authorList>
    </citation>
    <scope>NUCLEOTIDE SEQUENCE [LARGE SCALE GENOMIC DNA]</scope>
    <source>
        <strain evidence="2">CGMCC 1.12295</strain>
    </source>
</reference>
<organism evidence="1 2">
    <name type="scientific">Siminovitchia sediminis</name>
    <dbReference type="NCBI Taxonomy" id="1274353"/>
    <lineage>
        <taxon>Bacteria</taxon>
        <taxon>Bacillati</taxon>
        <taxon>Bacillota</taxon>
        <taxon>Bacilli</taxon>
        <taxon>Bacillales</taxon>
        <taxon>Bacillaceae</taxon>
        <taxon>Siminovitchia</taxon>
    </lineage>
</organism>
<evidence type="ECO:0000313" key="2">
    <source>
        <dbReference type="Proteomes" id="UP001597301"/>
    </source>
</evidence>
<comment type="caution">
    <text evidence="1">The sequence shown here is derived from an EMBL/GenBank/DDBJ whole genome shotgun (WGS) entry which is preliminary data.</text>
</comment>
<protein>
    <submittedName>
        <fullName evidence="1">Uncharacterized protein</fullName>
    </submittedName>
</protein>
<sequence length="61" mass="6914">IYCFLRATASVTKSHYYIHKAVGEWHAFLNAISYIFYLPNTSRPNRSVEAISTSCICISPT</sequence>
<dbReference type="Proteomes" id="UP001597301">
    <property type="component" value="Unassembled WGS sequence"/>
</dbReference>
<proteinExistence type="predicted"/>
<accession>A0ABW4KKT1</accession>